<dbReference type="Pfam" id="PF00034">
    <property type="entry name" value="Cytochrom_C"/>
    <property type="match status" value="1"/>
</dbReference>
<feature type="domain" description="Cytochrome c" evidence="6">
    <location>
        <begin position="21"/>
        <end position="125"/>
    </location>
</feature>
<gene>
    <name evidence="7" type="primary">soxX</name>
    <name evidence="7" type="ORF">HLB44_20225</name>
</gene>
<feature type="chain" id="PRO_5045618393" evidence="5">
    <location>
        <begin position="18"/>
        <end position="125"/>
    </location>
</feature>
<organism evidence="7 8">
    <name type="scientific">Pseudaquabacterium terrae</name>
    <dbReference type="NCBI Taxonomy" id="2732868"/>
    <lineage>
        <taxon>Bacteria</taxon>
        <taxon>Pseudomonadati</taxon>
        <taxon>Pseudomonadota</taxon>
        <taxon>Betaproteobacteria</taxon>
        <taxon>Burkholderiales</taxon>
        <taxon>Sphaerotilaceae</taxon>
        <taxon>Pseudaquabacterium</taxon>
    </lineage>
</organism>
<dbReference type="InterPro" id="IPR009056">
    <property type="entry name" value="Cyt_c-like_dom"/>
</dbReference>
<sequence length="125" mass="13246">MGRGWWLLLGLCNVAMAAAPGDPARGAAIVANRALSQCVLCHPAPGVPAHLRGDLAPDLAGVGARLNAEQLRLRIVEPQRFNPETIMPAYGRIDGLTRAAPAQRGKPLLDAQQIEDVVAYLATLH</sequence>
<evidence type="ECO:0000313" key="8">
    <source>
        <dbReference type="Proteomes" id="UP000737171"/>
    </source>
</evidence>
<accession>A0ABX2EL52</accession>
<keyword evidence="1 4" id="KW-0349">Heme</keyword>
<keyword evidence="5" id="KW-0732">Signal</keyword>
<keyword evidence="8" id="KW-1185">Reference proteome</keyword>
<dbReference type="Gene3D" id="1.10.760.10">
    <property type="entry name" value="Cytochrome c-like domain"/>
    <property type="match status" value="1"/>
</dbReference>
<feature type="signal peptide" evidence="5">
    <location>
        <begin position="1"/>
        <end position="17"/>
    </location>
</feature>
<dbReference type="SUPFAM" id="SSF46626">
    <property type="entry name" value="Cytochrome c"/>
    <property type="match status" value="1"/>
</dbReference>
<dbReference type="NCBIfam" id="TIGR04485">
    <property type="entry name" value="thiosulf_SoxX"/>
    <property type="match status" value="1"/>
</dbReference>
<comment type="caution">
    <text evidence="7">The sequence shown here is derived from an EMBL/GenBank/DDBJ whole genome shotgun (WGS) entry which is preliminary data.</text>
</comment>
<keyword evidence="2 4" id="KW-0479">Metal-binding</keyword>
<dbReference type="InterPro" id="IPR036909">
    <property type="entry name" value="Cyt_c-like_dom_sf"/>
</dbReference>
<evidence type="ECO:0000256" key="2">
    <source>
        <dbReference type="ARBA" id="ARBA00022723"/>
    </source>
</evidence>
<dbReference type="Proteomes" id="UP000737171">
    <property type="component" value="Unassembled WGS sequence"/>
</dbReference>
<reference evidence="7 8" key="1">
    <citation type="submission" date="2020-05" db="EMBL/GenBank/DDBJ databases">
        <title>Aquincola sp. isolate from soil.</title>
        <authorList>
            <person name="Han J."/>
            <person name="Kim D.-U."/>
        </authorList>
    </citation>
    <scope>NUCLEOTIDE SEQUENCE [LARGE SCALE GENOMIC DNA]</scope>
    <source>
        <strain evidence="7 8">S2</strain>
    </source>
</reference>
<dbReference type="PROSITE" id="PS51007">
    <property type="entry name" value="CYTC"/>
    <property type="match status" value="1"/>
</dbReference>
<evidence type="ECO:0000256" key="1">
    <source>
        <dbReference type="ARBA" id="ARBA00022617"/>
    </source>
</evidence>
<dbReference type="InterPro" id="IPR030999">
    <property type="entry name" value="Thiosulf_SoxX"/>
</dbReference>
<dbReference type="RefSeq" id="WP_173125993.1">
    <property type="nucleotide sequence ID" value="NZ_JABRWJ010000006.1"/>
</dbReference>
<protein>
    <submittedName>
        <fullName evidence="7">Sulfur oxidation c-type cytochrome SoxX</fullName>
    </submittedName>
</protein>
<name>A0ABX2EL52_9BURK</name>
<evidence type="ECO:0000256" key="3">
    <source>
        <dbReference type="ARBA" id="ARBA00023004"/>
    </source>
</evidence>
<evidence type="ECO:0000256" key="4">
    <source>
        <dbReference type="PROSITE-ProRule" id="PRU00433"/>
    </source>
</evidence>
<proteinExistence type="predicted"/>
<evidence type="ECO:0000313" key="7">
    <source>
        <dbReference type="EMBL" id="NRF69329.1"/>
    </source>
</evidence>
<keyword evidence="3 4" id="KW-0408">Iron</keyword>
<evidence type="ECO:0000259" key="6">
    <source>
        <dbReference type="PROSITE" id="PS51007"/>
    </source>
</evidence>
<evidence type="ECO:0000256" key="5">
    <source>
        <dbReference type="SAM" id="SignalP"/>
    </source>
</evidence>
<dbReference type="EMBL" id="JABRWJ010000006">
    <property type="protein sequence ID" value="NRF69329.1"/>
    <property type="molecule type" value="Genomic_DNA"/>
</dbReference>